<feature type="transmembrane region" description="Helical" evidence="2">
    <location>
        <begin position="216"/>
        <end position="235"/>
    </location>
</feature>
<feature type="transmembrane region" description="Helical" evidence="2">
    <location>
        <begin position="276"/>
        <end position="297"/>
    </location>
</feature>
<feature type="transmembrane region" description="Helical" evidence="2">
    <location>
        <begin position="303"/>
        <end position="320"/>
    </location>
</feature>
<keyword evidence="3" id="KW-0732">Signal</keyword>
<dbReference type="InterPro" id="IPR052163">
    <property type="entry name" value="DGC-Regulatory_Protein"/>
</dbReference>
<dbReference type="PROSITE" id="PS50887">
    <property type="entry name" value="GGDEF"/>
    <property type="match status" value="1"/>
</dbReference>
<gene>
    <name evidence="5" type="ORF">GCM10007418_27250</name>
</gene>
<dbReference type="InterPro" id="IPR029787">
    <property type="entry name" value="Nucleotide_cyclase"/>
</dbReference>
<reference evidence="6" key="1">
    <citation type="journal article" date="2019" name="Int. J. Syst. Evol. Microbiol.">
        <title>The Global Catalogue of Microorganisms (GCM) 10K type strain sequencing project: providing services to taxonomists for standard genome sequencing and annotation.</title>
        <authorList>
            <consortium name="The Broad Institute Genomics Platform"/>
            <consortium name="The Broad Institute Genome Sequencing Center for Infectious Disease"/>
            <person name="Wu L."/>
            <person name="Ma J."/>
        </authorList>
    </citation>
    <scope>NUCLEOTIDE SEQUENCE [LARGE SCALE GENOMIC DNA]</scope>
    <source>
        <strain evidence="6">CGMCC 1.12482</strain>
    </source>
</reference>
<dbReference type="RefSeq" id="WP_188434463.1">
    <property type="nucleotide sequence ID" value="NZ_BMFF01000005.1"/>
</dbReference>
<evidence type="ECO:0000313" key="5">
    <source>
        <dbReference type="EMBL" id="GGD06775.1"/>
    </source>
</evidence>
<dbReference type="InterPro" id="IPR043128">
    <property type="entry name" value="Rev_trsase/Diguanyl_cyclase"/>
</dbReference>
<dbReference type="InterPro" id="IPR011623">
    <property type="entry name" value="7TMR_DISM_rcpt_extracell_dom1"/>
</dbReference>
<keyword evidence="2" id="KW-1133">Transmembrane helix</keyword>
<dbReference type="Gene3D" id="3.30.70.270">
    <property type="match status" value="1"/>
</dbReference>
<feature type="transmembrane region" description="Helical" evidence="2">
    <location>
        <begin position="241"/>
        <end position="264"/>
    </location>
</feature>
<dbReference type="PANTHER" id="PTHR46663:SF2">
    <property type="entry name" value="GGDEF DOMAIN-CONTAINING PROTEIN"/>
    <property type="match status" value="1"/>
</dbReference>
<name>A0ABQ1PY86_9GAMM</name>
<dbReference type="SMART" id="SM00267">
    <property type="entry name" value="GGDEF"/>
    <property type="match status" value="1"/>
</dbReference>
<keyword evidence="2" id="KW-0812">Transmembrane</keyword>
<feature type="signal peptide" evidence="3">
    <location>
        <begin position="1"/>
        <end position="19"/>
    </location>
</feature>
<keyword evidence="6" id="KW-1185">Reference proteome</keyword>
<dbReference type="SUPFAM" id="SSF55073">
    <property type="entry name" value="Nucleotide cyclase"/>
    <property type="match status" value="1"/>
</dbReference>
<evidence type="ECO:0000256" key="3">
    <source>
        <dbReference type="SAM" id="SignalP"/>
    </source>
</evidence>
<feature type="transmembrane region" description="Helical" evidence="2">
    <location>
        <begin position="183"/>
        <end position="204"/>
    </location>
</feature>
<accession>A0ABQ1PY86</accession>
<keyword evidence="2" id="KW-0472">Membrane</keyword>
<comment type="caution">
    <text evidence="5">The sequence shown here is derived from an EMBL/GenBank/DDBJ whole genome shotgun (WGS) entry which is preliminary data.</text>
</comment>
<dbReference type="Gene3D" id="2.60.40.2380">
    <property type="match status" value="1"/>
</dbReference>
<feature type="transmembrane region" description="Helical" evidence="2">
    <location>
        <begin position="332"/>
        <end position="351"/>
    </location>
</feature>
<proteinExistence type="predicted"/>
<sequence length="598" mass="65444">MVFALCSLLLLSWACWTVAQPESRVLQLQGSEQTLDLQPWLELRRTDAQTTFEQILSGAGAWTAASNYSNMHFGYSSDALWMKINVQSVAQQETLWHLYFPYSSLSRVTLYREGQPERISGLGVPLSERDFPHRNAVFMLQMAPGEQATLYLRAESAGSLGVTSQLWSRSAFASHSVSSTAMVALYCGLLLGLGLYHLLVAGVLRDQNYLLYGSHLVLFALGVVAFSGLGARYLWPEAGEWGTRLLPFGLTAANGCALLLLRNLFLDRTQASTWRVLFDVLAIISVVLALASLFVSASWVSRAIPWLAITSTVFAAICLVRAVRLRLPSARPFLLGAVLIASGIGLFALRATGLVPTYLLADLAIQSCSAASMLVISMALAWRTHSQNRAQLDAGDVQIKRLTNAQEQTQQQLQEATRQRNEANLKLQNAALEDPLTGIPNRAALDRHINHALRRSRRRPAPLAVMLVDLDGFRQLHDQLGDDTEDKILCVIAQRLSSTARETDFVARLGGDEFVLVADDVADSQQAQIIAERLLDALAPSIELEDQSISVGINIGVTLSHAADLDLPLLLRQADSARYSRKTSGRGGVSFHNSEPVA</sequence>
<dbReference type="Pfam" id="PF00990">
    <property type="entry name" value="GGDEF"/>
    <property type="match status" value="1"/>
</dbReference>
<dbReference type="PANTHER" id="PTHR46663">
    <property type="entry name" value="DIGUANYLATE CYCLASE DGCT-RELATED"/>
    <property type="match status" value="1"/>
</dbReference>
<evidence type="ECO:0000259" key="4">
    <source>
        <dbReference type="PROSITE" id="PS50887"/>
    </source>
</evidence>
<dbReference type="NCBIfam" id="TIGR00254">
    <property type="entry name" value="GGDEF"/>
    <property type="match status" value="1"/>
</dbReference>
<dbReference type="InterPro" id="IPR011622">
    <property type="entry name" value="7TMR_DISM_rcpt_extracell_dom2"/>
</dbReference>
<dbReference type="Pfam" id="PF07696">
    <property type="entry name" value="7TMR-DISMED2"/>
    <property type="match status" value="1"/>
</dbReference>
<feature type="coiled-coil region" evidence="1">
    <location>
        <begin position="399"/>
        <end position="433"/>
    </location>
</feature>
<keyword evidence="1" id="KW-0175">Coiled coil</keyword>
<dbReference type="CDD" id="cd01949">
    <property type="entry name" value="GGDEF"/>
    <property type="match status" value="1"/>
</dbReference>
<dbReference type="Proteomes" id="UP000638188">
    <property type="component" value="Unassembled WGS sequence"/>
</dbReference>
<dbReference type="InterPro" id="IPR000160">
    <property type="entry name" value="GGDEF_dom"/>
</dbReference>
<dbReference type="Pfam" id="PF07695">
    <property type="entry name" value="7TMR-DISM_7TM"/>
    <property type="match status" value="1"/>
</dbReference>
<organism evidence="5 6">
    <name type="scientific">Halopseudomonas salina</name>
    <dbReference type="NCBI Taxonomy" id="1323744"/>
    <lineage>
        <taxon>Bacteria</taxon>
        <taxon>Pseudomonadati</taxon>
        <taxon>Pseudomonadota</taxon>
        <taxon>Gammaproteobacteria</taxon>
        <taxon>Pseudomonadales</taxon>
        <taxon>Pseudomonadaceae</taxon>
        <taxon>Halopseudomonas</taxon>
    </lineage>
</organism>
<feature type="chain" id="PRO_5045433349" evidence="3">
    <location>
        <begin position="20"/>
        <end position="598"/>
    </location>
</feature>
<evidence type="ECO:0000313" key="6">
    <source>
        <dbReference type="Proteomes" id="UP000638188"/>
    </source>
</evidence>
<evidence type="ECO:0000256" key="1">
    <source>
        <dbReference type="SAM" id="Coils"/>
    </source>
</evidence>
<protein>
    <submittedName>
        <fullName evidence="5">Sensor domain-containing diguanylate cyclase</fullName>
    </submittedName>
</protein>
<feature type="transmembrane region" description="Helical" evidence="2">
    <location>
        <begin position="363"/>
        <end position="382"/>
    </location>
</feature>
<dbReference type="EMBL" id="BMFF01000005">
    <property type="protein sequence ID" value="GGD06775.1"/>
    <property type="molecule type" value="Genomic_DNA"/>
</dbReference>
<feature type="domain" description="GGDEF" evidence="4">
    <location>
        <begin position="461"/>
        <end position="594"/>
    </location>
</feature>
<evidence type="ECO:0000256" key="2">
    <source>
        <dbReference type="SAM" id="Phobius"/>
    </source>
</evidence>